<proteinExistence type="predicted"/>
<dbReference type="RefSeq" id="XP_024667338.1">
    <property type="nucleotide sequence ID" value="XM_024820323.1"/>
</dbReference>
<gene>
    <name evidence="2" type="ORF">BDW47DRAFT_96536</name>
</gene>
<keyword evidence="3" id="KW-1185">Reference proteome</keyword>
<keyword evidence="1" id="KW-1133">Transmembrane helix</keyword>
<evidence type="ECO:0000313" key="2">
    <source>
        <dbReference type="EMBL" id="PLB33326.1"/>
    </source>
</evidence>
<evidence type="ECO:0000313" key="3">
    <source>
        <dbReference type="Proteomes" id="UP000234585"/>
    </source>
</evidence>
<dbReference type="AlphaFoldDB" id="A0A2I2EY64"/>
<accession>A0A2I2EY64</accession>
<dbReference type="EMBL" id="KZ559213">
    <property type="protein sequence ID" value="PLB33326.1"/>
    <property type="molecule type" value="Genomic_DNA"/>
</dbReference>
<dbReference type="GeneID" id="36527483"/>
<feature type="transmembrane region" description="Helical" evidence="1">
    <location>
        <begin position="29"/>
        <end position="47"/>
    </location>
</feature>
<evidence type="ECO:0000256" key="1">
    <source>
        <dbReference type="SAM" id="Phobius"/>
    </source>
</evidence>
<keyword evidence="1" id="KW-0472">Membrane</keyword>
<dbReference type="Proteomes" id="UP000234585">
    <property type="component" value="Unassembled WGS sequence"/>
</dbReference>
<organism evidence="2 3">
    <name type="scientific">Aspergillus candidus</name>
    <dbReference type="NCBI Taxonomy" id="41067"/>
    <lineage>
        <taxon>Eukaryota</taxon>
        <taxon>Fungi</taxon>
        <taxon>Dikarya</taxon>
        <taxon>Ascomycota</taxon>
        <taxon>Pezizomycotina</taxon>
        <taxon>Eurotiomycetes</taxon>
        <taxon>Eurotiomycetidae</taxon>
        <taxon>Eurotiales</taxon>
        <taxon>Aspergillaceae</taxon>
        <taxon>Aspergillus</taxon>
        <taxon>Aspergillus subgen. Circumdati</taxon>
    </lineage>
</organism>
<reference evidence="2 3" key="1">
    <citation type="submission" date="2017-12" db="EMBL/GenBank/DDBJ databases">
        <authorList>
            <consortium name="DOE Joint Genome Institute"/>
            <person name="Haridas S."/>
            <person name="Kjaerbolling I."/>
            <person name="Vesth T.C."/>
            <person name="Frisvad J.C."/>
            <person name="Nybo J.L."/>
            <person name="Theobald S."/>
            <person name="Kuo A."/>
            <person name="Bowyer P."/>
            <person name="Matsuda Y."/>
            <person name="Mondo S."/>
            <person name="Lyhne E.K."/>
            <person name="Kogle M.E."/>
            <person name="Clum A."/>
            <person name="Lipzen A."/>
            <person name="Salamov A."/>
            <person name="Ngan C.Y."/>
            <person name="Daum C."/>
            <person name="Chiniquy J."/>
            <person name="Barry K."/>
            <person name="LaButti K."/>
            <person name="Simmons B.A."/>
            <person name="Magnuson J.K."/>
            <person name="Mortensen U.H."/>
            <person name="Larsen T.O."/>
            <person name="Grigoriev I.V."/>
            <person name="Baker S.E."/>
            <person name="Andersen M.R."/>
            <person name="Nordberg H.P."/>
            <person name="Cantor M.N."/>
            <person name="Hua S.X."/>
        </authorList>
    </citation>
    <scope>NUCLEOTIDE SEQUENCE [LARGE SCALE GENOMIC DNA]</scope>
    <source>
        <strain evidence="2 3">CBS 102.13</strain>
    </source>
</reference>
<keyword evidence="1" id="KW-0812">Transmembrane</keyword>
<protein>
    <submittedName>
        <fullName evidence="2">Uncharacterized protein</fullName>
    </submittedName>
</protein>
<sequence>MQDQSLPTSSYYLQQVTEVHPYAVPAKSFLLFSFLFFLLFLFFFFFVDRPPDTVQFFLSPSPLFPFQPPGSSLSPSRPGPVPLPPSTFLLSLSFLKVIWTVVAPCSSILSTPPQF</sequence>
<name>A0A2I2EY64_ASPCN</name>